<proteinExistence type="predicted"/>
<dbReference type="Proteomes" id="UP000268093">
    <property type="component" value="Unassembled WGS sequence"/>
</dbReference>
<dbReference type="InterPro" id="IPR050561">
    <property type="entry name" value="PTP"/>
</dbReference>
<dbReference type="Gene3D" id="3.90.190.10">
    <property type="entry name" value="Protein tyrosine phosphatase superfamily"/>
    <property type="match status" value="1"/>
</dbReference>
<dbReference type="AlphaFoldDB" id="A0A433DK21"/>
<dbReference type="PANTHER" id="PTHR23339">
    <property type="entry name" value="TYROSINE SPECIFIC PROTEIN PHOSPHATASE AND DUAL SPECIFICITY PROTEIN PHOSPHATASE"/>
    <property type="match status" value="1"/>
</dbReference>
<evidence type="ECO:0000256" key="1">
    <source>
        <dbReference type="SAM" id="MobiDB-lite"/>
    </source>
</evidence>
<dbReference type="SUPFAM" id="SSF52799">
    <property type="entry name" value="(Phosphotyrosine protein) phosphatases II"/>
    <property type="match status" value="1"/>
</dbReference>
<name>A0A433DK21_9FUNG</name>
<keyword evidence="4" id="KW-1185">Reference proteome</keyword>
<dbReference type="EMBL" id="RBNI01000980">
    <property type="protein sequence ID" value="RUP51056.1"/>
    <property type="molecule type" value="Genomic_DNA"/>
</dbReference>
<accession>A0A433DK21</accession>
<protein>
    <submittedName>
        <fullName evidence="3">Protein-tyrosine phosphatase-like protein</fullName>
    </submittedName>
</protein>
<evidence type="ECO:0000313" key="3">
    <source>
        <dbReference type="EMBL" id="RUP51056.1"/>
    </source>
</evidence>
<gene>
    <name evidence="3" type="ORF">BC936DRAFT_150071</name>
</gene>
<feature type="domain" description="Tyrosine specific protein phosphatases" evidence="2">
    <location>
        <begin position="78"/>
        <end position="116"/>
    </location>
</feature>
<dbReference type="OrthoDB" id="8048523at2759"/>
<evidence type="ECO:0000259" key="2">
    <source>
        <dbReference type="PROSITE" id="PS50056"/>
    </source>
</evidence>
<comment type="caution">
    <text evidence="3">The sequence shown here is derived from an EMBL/GenBank/DDBJ whole genome shotgun (WGS) entry which is preliminary data.</text>
</comment>
<dbReference type="InterPro" id="IPR029021">
    <property type="entry name" value="Prot-tyrosine_phosphatase-like"/>
</dbReference>
<dbReference type="InterPro" id="IPR000387">
    <property type="entry name" value="Tyr_Pase_dom"/>
</dbReference>
<feature type="region of interest" description="Disordered" evidence="1">
    <location>
        <begin position="143"/>
        <end position="171"/>
    </location>
</feature>
<dbReference type="PROSITE" id="PS50056">
    <property type="entry name" value="TYR_PHOSPHATASE_2"/>
    <property type="match status" value="1"/>
</dbReference>
<reference evidence="3 4" key="1">
    <citation type="journal article" date="2018" name="New Phytol.">
        <title>Phylogenomics of Endogonaceae and evolution of mycorrhizas within Mucoromycota.</title>
        <authorList>
            <person name="Chang Y."/>
            <person name="Desiro A."/>
            <person name="Na H."/>
            <person name="Sandor L."/>
            <person name="Lipzen A."/>
            <person name="Clum A."/>
            <person name="Barry K."/>
            <person name="Grigoriev I.V."/>
            <person name="Martin F.M."/>
            <person name="Stajich J.E."/>
            <person name="Smith M.E."/>
            <person name="Bonito G."/>
            <person name="Spatafora J.W."/>
        </authorList>
    </citation>
    <scope>NUCLEOTIDE SEQUENCE [LARGE SCALE GENOMIC DNA]</scope>
    <source>
        <strain evidence="3 4">GMNB39</strain>
    </source>
</reference>
<evidence type="ECO:0000313" key="4">
    <source>
        <dbReference type="Proteomes" id="UP000268093"/>
    </source>
</evidence>
<organism evidence="3 4">
    <name type="scientific">Jimgerdemannia flammicorona</name>
    <dbReference type="NCBI Taxonomy" id="994334"/>
    <lineage>
        <taxon>Eukaryota</taxon>
        <taxon>Fungi</taxon>
        <taxon>Fungi incertae sedis</taxon>
        <taxon>Mucoromycota</taxon>
        <taxon>Mucoromycotina</taxon>
        <taxon>Endogonomycetes</taxon>
        <taxon>Endogonales</taxon>
        <taxon>Endogonaceae</taxon>
        <taxon>Jimgerdemannia</taxon>
    </lineage>
</organism>
<sequence length="171" mass="19351">MISVIRRPPSHFVILDCPTNETLSSYLPTLASNNVTDIVRICDADHTYDTEPLRNLGIRVHDHIKFEDGGVPSEEVVESWLELTNNIFDDQNQNQNNGEVKPRAIGVHCVSGIGRAPDAIDYVRGHRRGALNRKQVQFLDAYKRSKRRKRKDGGTSNSGKKLLSTLFKRKK</sequence>